<accession>A0AAE0ZUH0</accession>
<proteinExistence type="predicted"/>
<dbReference type="EMBL" id="JAWDGP010003268">
    <property type="protein sequence ID" value="KAK3775854.1"/>
    <property type="molecule type" value="Genomic_DNA"/>
</dbReference>
<keyword evidence="2" id="KW-1185">Reference proteome</keyword>
<sequence>MKDRAREPIILHCSYVTGQGNKRGSSDDVMLQSVVWCVKTTAVLDPFPLLTQRSNILTCRRLCPHAPTNSPRLKCCLLYEAEIKSGFYFLFTGESRPEGDALF</sequence>
<dbReference type="AlphaFoldDB" id="A0AAE0ZUH0"/>
<protein>
    <submittedName>
        <fullName evidence="1">Uncharacterized protein</fullName>
    </submittedName>
</protein>
<organism evidence="1 2">
    <name type="scientific">Elysia crispata</name>
    <name type="common">lettuce slug</name>
    <dbReference type="NCBI Taxonomy" id="231223"/>
    <lineage>
        <taxon>Eukaryota</taxon>
        <taxon>Metazoa</taxon>
        <taxon>Spiralia</taxon>
        <taxon>Lophotrochozoa</taxon>
        <taxon>Mollusca</taxon>
        <taxon>Gastropoda</taxon>
        <taxon>Heterobranchia</taxon>
        <taxon>Euthyneura</taxon>
        <taxon>Panpulmonata</taxon>
        <taxon>Sacoglossa</taxon>
        <taxon>Placobranchoidea</taxon>
        <taxon>Plakobranchidae</taxon>
        <taxon>Elysia</taxon>
    </lineage>
</organism>
<gene>
    <name evidence="1" type="ORF">RRG08_041566</name>
</gene>
<name>A0AAE0ZUH0_9GAST</name>
<reference evidence="1" key="1">
    <citation type="journal article" date="2023" name="G3 (Bethesda)">
        <title>A reference genome for the long-term kleptoplast-retaining sea slug Elysia crispata morphotype clarki.</title>
        <authorList>
            <person name="Eastman K.E."/>
            <person name="Pendleton A.L."/>
            <person name="Shaikh M.A."/>
            <person name="Suttiyut T."/>
            <person name="Ogas R."/>
            <person name="Tomko P."/>
            <person name="Gavelis G."/>
            <person name="Widhalm J.R."/>
            <person name="Wisecaver J.H."/>
        </authorList>
    </citation>
    <scope>NUCLEOTIDE SEQUENCE</scope>
    <source>
        <strain evidence="1">ECLA1</strain>
    </source>
</reference>
<dbReference type="Proteomes" id="UP001283361">
    <property type="component" value="Unassembled WGS sequence"/>
</dbReference>
<evidence type="ECO:0000313" key="1">
    <source>
        <dbReference type="EMBL" id="KAK3775854.1"/>
    </source>
</evidence>
<evidence type="ECO:0000313" key="2">
    <source>
        <dbReference type="Proteomes" id="UP001283361"/>
    </source>
</evidence>
<comment type="caution">
    <text evidence="1">The sequence shown here is derived from an EMBL/GenBank/DDBJ whole genome shotgun (WGS) entry which is preliminary data.</text>
</comment>